<keyword evidence="4 5" id="KW-0472">Membrane</keyword>
<feature type="domain" description="ABC-2 type transporter transmembrane" evidence="6">
    <location>
        <begin position="18"/>
        <end position="128"/>
    </location>
</feature>
<name>A0A974H321_XENLA</name>
<dbReference type="InterPro" id="IPR013525">
    <property type="entry name" value="ABC2_TM"/>
</dbReference>
<evidence type="ECO:0000256" key="3">
    <source>
        <dbReference type="ARBA" id="ARBA00022989"/>
    </source>
</evidence>
<dbReference type="GO" id="GO:0016020">
    <property type="term" value="C:membrane"/>
    <property type="evidence" value="ECO:0007669"/>
    <property type="project" value="UniProtKB-SubCell"/>
</dbReference>
<evidence type="ECO:0000256" key="1">
    <source>
        <dbReference type="ARBA" id="ARBA00004141"/>
    </source>
</evidence>
<evidence type="ECO:0000256" key="2">
    <source>
        <dbReference type="ARBA" id="ARBA00022692"/>
    </source>
</evidence>
<accession>A0A974H321</accession>
<feature type="transmembrane region" description="Helical" evidence="5">
    <location>
        <begin position="19"/>
        <end position="40"/>
    </location>
</feature>
<comment type="subcellular location">
    <subcellularLocation>
        <location evidence="1">Membrane</location>
        <topology evidence="1">Multi-pass membrane protein</topology>
    </subcellularLocation>
</comment>
<dbReference type="AlphaFoldDB" id="A0A974H321"/>
<dbReference type="GO" id="GO:0140359">
    <property type="term" value="F:ABC-type transporter activity"/>
    <property type="evidence" value="ECO:0007669"/>
    <property type="project" value="InterPro"/>
</dbReference>
<keyword evidence="2 5" id="KW-0812">Transmembrane</keyword>
<feature type="transmembrane region" description="Helical" evidence="5">
    <location>
        <begin position="61"/>
        <end position="88"/>
    </location>
</feature>
<evidence type="ECO:0000256" key="4">
    <source>
        <dbReference type="ARBA" id="ARBA00023136"/>
    </source>
</evidence>
<evidence type="ECO:0000313" key="7">
    <source>
        <dbReference type="EMBL" id="OCT62581.1"/>
    </source>
</evidence>
<gene>
    <name evidence="7" type="ORF">XELAEV_18043664mg</name>
</gene>
<dbReference type="Pfam" id="PF12698">
    <property type="entry name" value="ABC2_membrane_3"/>
    <property type="match status" value="1"/>
</dbReference>
<evidence type="ECO:0000259" key="6">
    <source>
        <dbReference type="Pfam" id="PF12698"/>
    </source>
</evidence>
<feature type="transmembrane region" description="Helical" evidence="5">
    <location>
        <begin position="100"/>
        <end position="125"/>
    </location>
</feature>
<sequence>MCIFICILQGDMNPFHTSYITMSFFMIFASGLSPHIAMSSTEDNRINARTQLRVSSLFPSAYWFGQALVDVILYWILLFLMLFIYFAFNSFFLLDFVPAMVMITGIIGYGMAMILYVYVICFIFGKGKSHNDSWSLFFVIGARRFSRYASAVTPDLFSCHAMSCQSPHLIFLPFAWR</sequence>
<proteinExistence type="predicted"/>
<dbReference type="EMBL" id="CM004482">
    <property type="protein sequence ID" value="OCT62581.1"/>
    <property type="molecule type" value="Genomic_DNA"/>
</dbReference>
<evidence type="ECO:0000256" key="5">
    <source>
        <dbReference type="SAM" id="Phobius"/>
    </source>
</evidence>
<organism evidence="7 8">
    <name type="scientific">Xenopus laevis</name>
    <name type="common">African clawed frog</name>
    <dbReference type="NCBI Taxonomy" id="8355"/>
    <lineage>
        <taxon>Eukaryota</taxon>
        <taxon>Metazoa</taxon>
        <taxon>Chordata</taxon>
        <taxon>Craniata</taxon>
        <taxon>Vertebrata</taxon>
        <taxon>Euteleostomi</taxon>
        <taxon>Amphibia</taxon>
        <taxon>Batrachia</taxon>
        <taxon>Anura</taxon>
        <taxon>Pipoidea</taxon>
        <taxon>Pipidae</taxon>
        <taxon>Xenopodinae</taxon>
        <taxon>Xenopus</taxon>
        <taxon>Xenopus</taxon>
    </lineage>
</organism>
<keyword evidence="3 5" id="KW-1133">Transmembrane helix</keyword>
<protein>
    <recommendedName>
        <fullName evidence="6">ABC-2 type transporter transmembrane domain-containing protein</fullName>
    </recommendedName>
</protein>
<reference evidence="8" key="1">
    <citation type="journal article" date="2016" name="Nature">
        <title>Genome evolution in the allotetraploid frog Xenopus laevis.</title>
        <authorList>
            <person name="Session A.M."/>
            <person name="Uno Y."/>
            <person name="Kwon T."/>
            <person name="Chapman J.A."/>
            <person name="Toyoda A."/>
            <person name="Takahashi S."/>
            <person name="Fukui A."/>
            <person name="Hikosaka A."/>
            <person name="Suzuki A."/>
            <person name="Kondo M."/>
            <person name="van Heeringen S.J."/>
            <person name="Quigley I."/>
            <person name="Heinz S."/>
            <person name="Ogino H."/>
            <person name="Ochi H."/>
            <person name="Hellsten U."/>
            <person name="Lyons J.B."/>
            <person name="Simakov O."/>
            <person name="Putnam N."/>
            <person name="Stites J."/>
            <person name="Kuroki Y."/>
            <person name="Tanaka T."/>
            <person name="Michiue T."/>
            <person name="Watanabe M."/>
            <person name="Bogdanovic O."/>
            <person name="Lister R."/>
            <person name="Georgiou G."/>
            <person name="Paranjpe S.S."/>
            <person name="van Kruijsbergen I."/>
            <person name="Shu S."/>
            <person name="Carlson J."/>
            <person name="Kinoshita T."/>
            <person name="Ohta Y."/>
            <person name="Mawaribuchi S."/>
            <person name="Jenkins J."/>
            <person name="Grimwood J."/>
            <person name="Schmutz J."/>
            <person name="Mitros T."/>
            <person name="Mozaffari S.V."/>
            <person name="Suzuki Y."/>
            <person name="Haramoto Y."/>
            <person name="Yamamoto T.S."/>
            <person name="Takagi C."/>
            <person name="Heald R."/>
            <person name="Miller K."/>
            <person name="Haudenschild C."/>
            <person name="Kitzman J."/>
            <person name="Nakayama T."/>
            <person name="Izutsu Y."/>
            <person name="Robert J."/>
            <person name="Fortriede J."/>
            <person name="Burns K."/>
            <person name="Lotay V."/>
            <person name="Karimi K."/>
            <person name="Yasuoka Y."/>
            <person name="Dichmann D.S."/>
            <person name="Flajnik M.F."/>
            <person name="Houston D.W."/>
            <person name="Shendure J."/>
            <person name="DuPasquier L."/>
            <person name="Vize P.D."/>
            <person name="Zorn A.M."/>
            <person name="Ito M."/>
            <person name="Marcotte E.M."/>
            <person name="Wallingford J.B."/>
            <person name="Ito Y."/>
            <person name="Asashima M."/>
            <person name="Ueno N."/>
            <person name="Matsuda Y."/>
            <person name="Veenstra G.J."/>
            <person name="Fujiyama A."/>
            <person name="Harland R.M."/>
            <person name="Taira M."/>
            <person name="Rokhsar D.S."/>
        </authorList>
    </citation>
    <scope>NUCLEOTIDE SEQUENCE [LARGE SCALE GENOMIC DNA]</scope>
    <source>
        <strain evidence="8">J</strain>
    </source>
</reference>
<dbReference type="Proteomes" id="UP000694892">
    <property type="component" value="Chromosome 9_10L"/>
</dbReference>
<evidence type="ECO:0000313" key="8">
    <source>
        <dbReference type="Proteomes" id="UP000694892"/>
    </source>
</evidence>